<dbReference type="EMBL" id="JAHRHJ020000003">
    <property type="protein sequence ID" value="KAH9322852.1"/>
    <property type="molecule type" value="Genomic_DNA"/>
</dbReference>
<dbReference type="InterPro" id="IPR036757">
    <property type="entry name" value="TFR-like_dimer_dom_sf"/>
</dbReference>
<keyword evidence="7" id="KW-0378">Hydrolase</keyword>
<reference evidence="20 21" key="1">
    <citation type="journal article" date="2021" name="Nat. Plants">
        <title>The Taxus genome provides insights into paclitaxel biosynthesis.</title>
        <authorList>
            <person name="Xiong X."/>
            <person name="Gou J."/>
            <person name="Liao Q."/>
            <person name="Li Y."/>
            <person name="Zhou Q."/>
            <person name="Bi G."/>
            <person name="Li C."/>
            <person name="Du R."/>
            <person name="Wang X."/>
            <person name="Sun T."/>
            <person name="Guo L."/>
            <person name="Liang H."/>
            <person name="Lu P."/>
            <person name="Wu Y."/>
            <person name="Zhang Z."/>
            <person name="Ro D.K."/>
            <person name="Shang Y."/>
            <person name="Huang S."/>
            <person name="Yan J."/>
        </authorList>
    </citation>
    <scope>NUCLEOTIDE SEQUENCE [LARGE SCALE GENOMIC DNA]</scope>
    <source>
        <strain evidence="20">Ta-2019</strain>
    </source>
</reference>
<feature type="transmembrane region" description="Helical" evidence="16">
    <location>
        <begin position="39"/>
        <end position="59"/>
    </location>
</feature>
<dbReference type="CDD" id="cd02121">
    <property type="entry name" value="PA_GCPII_like"/>
    <property type="match status" value="1"/>
</dbReference>
<dbReference type="GO" id="GO:0006508">
    <property type="term" value="P:proteolysis"/>
    <property type="evidence" value="ECO:0007669"/>
    <property type="project" value="UniProtKB-KW"/>
</dbReference>
<dbReference type="FunFam" id="3.40.630.10:FF:000101">
    <property type="entry name" value="N-acetylated alpha-linked acidic dipeptidase like 1"/>
    <property type="match status" value="1"/>
</dbReference>
<dbReference type="Proteomes" id="UP000824469">
    <property type="component" value="Unassembled WGS sequence"/>
</dbReference>
<dbReference type="CDD" id="cd08022">
    <property type="entry name" value="M28_PSMA_like"/>
    <property type="match status" value="1"/>
</dbReference>
<proteinExistence type="inferred from homology"/>
<dbReference type="GO" id="GO:0046872">
    <property type="term" value="F:metal ion binding"/>
    <property type="evidence" value="ECO:0007669"/>
    <property type="project" value="UniProtKB-KW"/>
</dbReference>
<dbReference type="InterPro" id="IPR007365">
    <property type="entry name" value="TFR-like_dimer_dom"/>
</dbReference>
<evidence type="ECO:0000256" key="6">
    <source>
        <dbReference type="ARBA" id="ARBA00022723"/>
    </source>
</evidence>
<evidence type="ECO:0000256" key="14">
    <source>
        <dbReference type="ARBA" id="ARBA00068168"/>
    </source>
</evidence>
<evidence type="ECO:0000256" key="13">
    <source>
        <dbReference type="ARBA" id="ARBA00059290"/>
    </source>
</evidence>
<keyword evidence="6" id="KW-0479">Metal-binding</keyword>
<dbReference type="GO" id="GO:0016324">
    <property type="term" value="C:apical plasma membrane"/>
    <property type="evidence" value="ECO:0007669"/>
    <property type="project" value="UniProtKB-SubCell"/>
</dbReference>
<evidence type="ECO:0000256" key="16">
    <source>
        <dbReference type="SAM" id="Phobius"/>
    </source>
</evidence>
<name>A0AA38LJ35_TAXCH</name>
<dbReference type="FunFam" id="3.50.30.30:FF:000045">
    <property type="entry name" value="Predicted protein"/>
    <property type="match status" value="1"/>
</dbReference>
<sequence length="713" mass="78360">MVYTASQKLANLDIEETLPLNPVGGRTIQDSRSGCRGRVMKGAIIMILFVFLVCFITLVKDANESQHSGADGDRRVSCFHSWFINAGSNLTIATHLRELTKGKHVAGTPQDMLTAKYVHDYFQQYGLAAHWVDYRVLLSYPLSRSLFLSSPSNSGLQQQQPVSLEESSSTQKSMILPFHAYAPSGTVAGEVVYVNYGGEEDYRMLAEIGVNVTGAIVIARYGDLYRGTVVKTAAKHGAIAAVLYSDPQQFGGNGSQGFFPKSKWLPPDGIQMGSVMQGMGDPSTPGWPSTEKSERISDVADKFPSIPSMPISAKEAHHILMSLSGPHVPATWRGSLDFRGVGRGPGILNFSYVENQTMSTIRNVFAVIQGSEEPDRYVLLGNHRDAWTYGAVDPNSGTAALLEIARNFGGLLRKGWQPRRSIVLCSWDAEEYGMIGSTEWVEQNFRNLGAKAVAYLNVDCAVQGPGFFAGATPQLDDLLIQVTKQVRDPDSKYKTVHESWATSSAGSKVKIDRLGGGGSDFAAFLQHAGVPSVDMYFGEFYTIWGLLALRLADDHILPFDYVVYADELQRYTDIMEEKIDNSEGITVEPITSAIKKFADVANNANQEAKVLRKYSHGDAQLVLRRRAFNDRLMLTERAFLNSQGLKGRSWFKHLVYAPSETNKYSFASFPGVVDAMANKRSSNEQGDADVQHEIWRVARGIIEAAVALDGNLT</sequence>
<dbReference type="InterPro" id="IPR046450">
    <property type="entry name" value="PA_dom_sf"/>
</dbReference>
<accession>A0AA38LJ35</accession>
<keyword evidence="9" id="KW-0106">Calcium</keyword>
<organism evidence="20 21">
    <name type="scientific">Taxus chinensis</name>
    <name type="common">Chinese yew</name>
    <name type="synonym">Taxus wallichiana var. chinensis</name>
    <dbReference type="NCBI Taxonomy" id="29808"/>
    <lineage>
        <taxon>Eukaryota</taxon>
        <taxon>Viridiplantae</taxon>
        <taxon>Streptophyta</taxon>
        <taxon>Embryophyta</taxon>
        <taxon>Tracheophyta</taxon>
        <taxon>Spermatophyta</taxon>
        <taxon>Pinopsida</taxon>
        <taxon>Pinidae</taxon>
        <taxon>Conifers II</taxon>
        <taxon>Cupressales</taxon>
        <taxon>Taxaceae</taxon>
        <taxon>Taxus</taxon>
    </lineage>
</organism>
<evidence type="ECO:0000313" key="20">
    <source>
        <dbReference type="EMBL" id="KAH9322852.1"/>
    </source>
</evidence>
<dbReference type="GO" id="GO:0008237">
    <property type="term" value="F:metallopeptidase activity"/>
    <property type="evidence" value="ECO:0007669"/>
    <property type="project" value="UniProtKB-KW"/>
</dbReference>
<evidence type="ECO:0000259" key="17">
    <source>
        <dbReference type="Pfam" id="PF02225"/>
    </source>
</evidence>
<comment type="subcellular location">
    <subcellularLocation>
        <location evidence="2">Apical cell membrane</location>
    </subcellularLocation>
</comment>
<dbReference type="OMA" id="RNGMIAR"/>
<dbReference type="SUPFAM" id="SSF52025">
    <property type="entry name" value="PA domain"/>
    <property type="match status" value="1"/>
</dbReference>
<keyword evidence="10" id="KW-0482">Metalloprotease</keyword>
<dbReference type="Gene3D" id="3.50.30.30">
    <property type="match status" value="1"/>
</dbReference>
<keyword evidence="16" id="KW-0472">Membrane</keyword>
<dbReference type="GO" id="GO:0004180">
    <property type="term" value="F:carboxypeptidase activity"/>
    <property type="evidence" value="ECO:0007669"/>
    <property type="project" value="TreeGrafter"/>
</dbReference>
<evidence type="ECO:0000256" key="12">
    <source>
        <dbReference type="ARBA" id="ARBA00023180"/>
    </source>
</evidence>
<dbReference type="AlphaFoldDB" id="A0AA38LJ35"/>
<evidence type="ECO:0000256" key="5">
    <source>
        <dbReference type="ARBA" id="ARBA00022670"/>
    </source>
</evidence>
<evidence type="ECO:0000256" key="10">
    <source>
        <dbReference type="ARBA" id="ARBA00023049"/>
    </source>
</evidence>
<feature type="domain" description="PA" evidence="17">
    <location>
        <begin position="187"/>
        <end position="272"/>
    </location>
</feature>
<comment type="function">
    <text evidence="13">Aminopeptidase with broad substrate specificity. Has lower activity with substrates that have Asp or Glu in the P2' position, or Pro in the P3' position. Lacks activity with substrates that have both Pro in the P3' position and Asp or Glu in the P2' position. Lacks carboxypeptidase activity. Lacks dipeptidyl-peptidase IV type activity.</text>
</comment>
<keyword evidence="5" id="KW-0645">Protease</keyword>
<keyword evidence="21" id="KW-1185">Reference proteome</keyword>
<dbReference type="InterPro" id="IPR003137">
    <property type="entry name" value="PA_domain"/>
</dbReference>
<dbReference type="Gene3D" id="1.20.930.40">
    <property type="entry name" value="Transferrin receptor-like, dimerisation domain"/>
    <property type="match status" value="1"/>
</dbReference>
<keyword evidence="4" id="KW-0031">Aminopeptidase</keyword>
<dbReference type="FunFam" id="1.20.930.40:FF:000001">
    <property type="entry name" value="N-acetylated-alpha-linked acidic dipeptidase 2"/>
    <property type="match status" value="1"/>
</dbReference>
<dbReference type="Pfam" id="PF04253">
    <property type="entry name" value="TFR_dimer"/>
    <property type="match status" value="1"/>
</dbReference>
<keyword evidence="16" id="KW-1133">Transmembrane helix</keyword>
<evidence type="ECO:0000256" key="7">
    <source>
        <dbReference type="ARBA" id="ARBA00022801"/>
    </source>
</evidence>
<evidence type="ECO:0000313" key="21">
    <source>
        <dbReference type="Proteomes" id="UP000824469"/>
    </source>
</evidence>
<evidence type="ECO:0000256" key="4">
    <source>
        <dbReference type="ARBA" id="ARBA00022438"/>
    </source>
</evidence>
<feature type="domain" description="Peptidase M28" evidence="19">
    <location>
        <begin position="363"/>
        <end position="542"/>
    </location>
</feature>
<feature type="domain" description="Transferrin receptor-like dimerisation" evidence="18">
    <location>
        <begin position="586"/>
        <end position="708"/>
    </location>
</feature>
<evidence type="ECO:0000256" key="1">
    <source>
        <dbReference type="ARBA" id="ARBA00001947"/>
    </source>
</evidence>
<evidence type="ECO:0000256" key="2">
    <source>
        <dbReference type="ARBA" id="ARBA00004221"/>
    </source>
</evidence>
<dbReference type="Pfam" id="PF02225">
    <property type="entry name" value="PA"/>
    <property type="match status" value="1"/>
</dbReference>
<keyword evidence="16" id="KW-0812">Transmembrane</keyword>
<dbReference type="GO" id="GO:0004177">
    <property type="term" value="F:aminopeptidase activity"/>
    <property type="evidence" value="ECO:0007669"/>
    <property type="project" value="UniProtKB-KW"/>
</dbReference>
<evidence type="ECO:0000256" key="9">
    <source>
        <dbReference type="ARBA" id="ARBA00022837"/>
    </source>
</evidence>
<keyword evidence="12" id="KW-0325">Glycoprotein</keyword>
<comment type="caution">
    <text evidence="20">The sequence shown here is derived from an EMBL/GenBank/DDBJ whole genome shotgun (WGS) entry which is preliminary data.</text>
</comment>
<dbReference type="InterPro" id="IPR007484">
    <property type="entry name" value="Peptidase_M28"/>
</dbReference>
<comment type="similarity">
    <text evidence="3">Belongs to the peptidase M28 family. M28B subfamily.</text>
</comment>
<dbReference type="InterPro" id="IPR039373">
    <property type="entry name" value="Peptidase_M28B"/>
</dbReference>
<evidence type="ECO:0000256" key="11">
    <source>
        <dbReference type="ARBA" id="ARBA00023157"/>
    </source>
</evidence>
<evidence type="ECO:0000256" key="15">
    <source>
        <dbReference type="ARBA" id="ARBA00081462"/>
    </source>
</evidence>
<gene>
    <name evidence="20" type="ORF">KI387_017491</name>
</gene>
<dbReference type="Gene3D" id="3.40.630.10">
    <property type="entry name" value="Zn peptidases"/>
    <property type="match status" value="1"/>
</dbReference>
<dbReference type="PANTHER" id="PTHR10404:SF46">
    <property type="entry name" value="VACUOLAR PROTEIN SORTING-ASSOCIATED PROTEIN 70"/>
    <property type="match status" value="1"/>
</dbReference>
<dbReference type="Pfam" id="PF04389">
    <property type="entry name" value="Peptidase_M28"/>
    <property type="match status" value="1"/>
</dbReference>
<protein>
    <recommendedName>
        <fullName evidence="14">Aminopeptidase NAALADL1</fullName>
    </recommendedName>
    <alternativeName>
        <fullName evidence="15">N-acetylated-alpha-linked acidic dipeptidase-like protein</fullName>
    </alternativeName>
</protein>
<keyword evidence="11" id="KW-1015">Disulfide bond</keyword>
<dbReference type="SUPFAM" id="SSF47672">
    <property type="entry name" value="Transferrin receptor-like dimerisation domain"/>
    <property type="match status" value="1"/>
</dbReference>
<evidence type="ECO:0000256" key="8">
    <source>
        <dbReference type="ARBA" id="ARBA00022833"/>
    </source>
</evidence>
<dbReference type="SUPFAM" id="SSF53187">
    <property type="entry name" value="Zn-dependent exopeptidases"/>
    <property type="match status" value="1"/>
</dbReference>
<evidence type="ECO:0000259" key="18">
    <source>
        <dbReference type="Pfam" id="PF04253"/>
    </source>
</evidence>
<keyword evidence="8" id="KW-0862">Zinc</keyword>
<dbReference type="PANTHER" id="PTHR10404">
    <property type="entry name" value="N-ACETYLATED-ALPHA-LINKED ACIDIC DIPEPTIDASE"/>
    <property type="match status" value="1"/>
</dbReference>
<evidence type="ECO:0000259" key="19">
    <source>
        <dbReference type="Pfam" id="PF04389"/>
    </source>
</evidence>
<evidence type="ECO:0000256" key="3">
    <source>
        <dbReference type="ARBA" id="ARBA00005634"/>
    </source>
</evidence>
<comment type="cofactor">
    <cofactor evidence="1">
        <name>Zn(2+)</name>
        <dbReference type="ChEBI" id="CHEBI:29105"/>
    </cofactor>
</comment>